<dbReference type="RefSeq" id="WP_102950590.1">
    <property type="nucleotide sequence ID" value="NZ_CP024847.1"/>
</dbReference>
<evidence type="ECO:0000256" key="1">
    <source>
        <dbReference type="ARBA" id="ARBA00004651"/>
    </source>
</evidence>
<dbReference type="PANTHER" id="PTHR42718:SF46">
    <property type="entry name" value="BLR6921 PROTEIN"/>
    <property type="match status" value="1"/>
</dbReference>
<comment type="subcellular location">
    <subcellularLocation>
        <location evidence="1">Cell membrane</location>
        <topology evidence="1">Multi-pass membrane protein</topology>
    </subcellularLocation>
</comment>
<dbReference type="InterPro" id="IPR036259">
    <property type="entry name" value="MFS_trans_sf"/>
</dbReference>
<name>A0A2I7N495_9NEIS</name>
<feature type="transmembrane region" description="Helical" evidence="7">
    <location>
        <begin position="372"/>
        <end position="393"/>
    </location>
</feature>
<accession>A0A2I7N495</accession>
<dbReference type="Pfam" id="PF07690">
    <property type="entry name" value="MFS_1"/>
    <property type="match status" value="1"/>
</dbReference>
<dbReference type="PROSITE" id="PS50850">
    <property type="entry name" value="MFS"/>
    <property type="match status" value="1"/>
</dbReference>
<dbReference type="Proteomes" id="UP000236655">
    <property type="component" value="Chromosome"/>
</dbReference>
<evidence type="ECO:0000256" key="6">
    <source>
        <dbReference type="ARBA" id="ARBA00023136"/>
    </source>
</evidence>
<gene>
    <name evidence="9" type="ORF">CUN60_02895</name>
</gene>
<keyword evidence="3" id="KW-1003">Cell membrane</keyword>
<dbReference type="InterPro" id="IPR020846">
    <property type="entry name" value="MFS_dom"/>
</dbReference>
<dbReference type="GO" id="GO:0005886">
    <property type="term" value="C:plasma membrane"/>
    <property type="evidence" value="ECO:0007669"/>
    <property type="project" value="UniProtKB-SubCell"/>
</dbReference>
<evidence type="ECO:0000313" key="9">
    <source>
        <dbReference type="EMBL" id="AUR51290.1"/>
    </source>
</evidence>
<feature type="transmembrane region" description="Helical" evidence="7">
    <location>
        <begin position="48"/>
        <end position="64"/>
    </location>
</feature>
<feature type="transmembrane region" description="Helical" evidence="7">
    <location>
        <begin position="348"/>
        <end position="366"/>
    </location>
</feature>
<sequence>MLDKKKKRQVIILMTILFFVGVSATDIYVPSLPQMVKDFNTVPSNVNLTISSFSMSIAFFVLFAGEISNRFGRRRVLITGVTIFGVAAFLMSIINNLWLMILLRSIQAIGAAVILIVPRLILNDSMNEQEQIRANGMLLTGLILSPAISPVVGAHLAEWFGWRSTFLFTALMALIIVIWAYSILPETIQEPIKKFKAPMVYIRAYGRLMTNRVFLALTLIYACGVAAYFSFIGVSSYLYINRWHVLAVNYAYIFLGLSVAYMLGNQVMQRLNKRNYPPVKIIGIGVYSTFIGMVVILFSYLIWHGHHEILVISVSCGVLFMRAANALINPPTQIKIMNYFYPNSAQALGLNMCFGFGFSSLATYLVTLFPDFPFASLVVLSFIYIIICVLVYVGNRHLLGNNQ</sequence>
<dbReference type="KEGG" id="nba:CUN60_02895"/>
<evidence type="ECO:0000256" key="7">
    <source>
        <dbReference type="SAM" id="Phobius"/>
    </source>
</evidence>
<keyword evidence="2" id="KW-0813">Transport</keyword>
<protein>
    <recommendedName>
        <fullName evidence="8">Major facilitator superfamily (MFS) profile domain-containing protein</fullName>
    </recommendedName>
</protein>
<keyword evidence="10" id="KW-1185">Reference proteome</keyword>
<feature type="transmembrane region" description="Helical" evidence="7">
    <location>
        <begin position="309"/>
        <end position="328"/>
    </location>
</feature>
<dbReference type="AlphaFoldDB" id="A0A2I7N495"/>
<dbReference type="Gene3D" id="1.20.1720.10">
    <property type="entry name" value="Multidrug resistance protein D"/>
    <property type="match status" value="1"/>
</dbReference>
<evidence type="ECO:0000256" key="3">
    <source>
        <dbReference type="ARBA" id="ARBA00022475"/>
    </source>
</evidence>
<evidence type="ECO:0000313" key="10">
    <source>
        <dbReference type="Proteomes" id="UP000236655"/>
    </source>
</evidence>
<dbReference type="PANTHER" id="PTHR42718">
    <property type="entry name" value="MAJOR FACILITATOR SUPERFAMILY MULTIDRUG TRANSPORTER MFSC"/>
    <property type="match status" value="1"/>
</dbReference>
<feature type="transmembrane region" description="Helical" evidence="7">
    <location>
        <begin position="101"/>
        <end position="122"/>
    </location>
</feature>
<reference evidence="10" key="1">
    <citation type="submission" date="2017-11" db="EMBL/GenBank/DDBJ databases">
        <authorList>
            <person name="Chan K.G."/>
            <person name="Lee L.S."/>
        </authorList>
    </citation>
    <scope>NUCLEOTIDE SEQUENCE [LARGE SCALE GENOMIC DNA]</scope>
    <source>
        <strain evidence="10">DSM 100970</strain>
    </source>
</reference>
<keyword evidence="5 7" id="KW-1133">Transmembrane helix</keyword>
<evidence type="ECO:0000256" key="4">
    <source>
        <dbReference type="ARBA" id="ARBA00022692"/>
    </source>
</evidence>
<organism evidence="9 10">
    <name type="scientific">Aquella oligotrophica</name>
    <dbReference type="NCBI Taxonomy" id="2067065"/>
    <lineage>
        <taxon>Bacteria</taxon>
        <taxon>Pseudomonadati</taxon>
        <taxon>Pseudomonadota</taxon>
        <taxon>Betaproteobacteria</taxon>
        <taxon>Neisseriales</taxon>
        <taxon>Neisseriaceae</taxon>
        <taxon>Aquella</taxon>
    </lineage>
</organism>
<keyword evidence="4 7" id="KW-0812">Transmembrane</keyword>
<feature type="transmembrane region" description="Helical" evidence="7">
    <location>
        <begin position="246"/>
        <end position="263"/>
    </location>
</feature>
<keyword evidence="6 7" id="KW-0472">Membrane</keyword>
<dbReference type="GO" id="GO:0022857">
    <property type="term" value="F:transmembrane transporter activity"/>
    <property type="evidence" value="ECO:0007669"/>
    <property type="project" value="InterPro"/>
</dbReference>
<feature type="domain" description="Major facilitator superfamily (MFS) profile" evidence="8">
    <location>
        <begin position="9"/>
        <end position="399"/>
    </location>
</feature>
<dbReference type="SUPFAM" id="SSF103473">
    <property type="entry name" value="MFS general substrate transporter"/>
    <property type="match status" value="1"/>
</dbReference>
<dbReference type="OrthoDB" id="9793415at2"/>
<evidence type="ECO:0000256" key="5">
    <source>
        <dbReference type="ARBA" id="ARBA00022989"/>
    </source>
</evidence>
<feature type="transmembrane region" description="Helical" evidence="7">
    <location>
        <begin position="213"/>
        <end position="240"/>
    </location>
</feature>
<feature type="transmembrane region" description="Helical" evidence="7">
    <location>
        <begin position="134"/>
        <end position="153"/>
    </location>
</feature>
<evidence type="ECO:0000259" key="8">
    <source>
        <dbReference type="PROSITE" id="PS50850"/>
    </source>
</evidence>
<dbReference type="EMBL" id="CP024847">
    <property type="protein sequence ID" value="AUR51290.1"/>
    <property type="molecule type" value="Genomic_DNA"/>
</dbReference>
<evidence type="ECO:0000256" key="2">
    <source>
        <dbReference type="ARBA" id="ARBA00022448"/>
    </source>
</evidence>
<feature type="transmembrane region" description="Helical" evidence="7">
    <location>
        <begin position="76"/>
        <end position="95"/>
    </location>
</feature>
<dbReference type="InterPro" id="IPR011701">
    <property type="entry name" value="MFS"/>
</dbReference>
<feature type="transmembrane region" description="Helical" evidence="7">
    <location>
        <begin position="165"/>
        <end position="184"/>
    </location>
</feature>
<feature type="transmembrane region" description="Helical" evidence="7">
    <location>
        <begin position="284"/>
        <end position="303"/>
    </location>
</feature>
<proteinExistence type="predicted"/>